<dbReference type="PANTHER" id="PTHR24300">
    <property type="entry name" value="CYTOCHROME P450 508A4-RELATED"/>
    <property type="match status" value="1"/>
</dbReference>
<dbReference type="InterPro" id="IPR036396">
    <property type="entry name" value="Cyt_P450_sf"/>
</dbReference>
<evidence type="ECO:0000256" key="9">
    <source>
        <dbReference type="ARBA" id="ARBA00023136"/>
    </source>
</evidence>
<dbReference type="GO" id="GO:0020037">
    <property type="term" value="F:heme binding"/>
    <property type="evidence" value="ECO:0007669"/>
    <property type="project" value="InterPro"/>
</dbReference>
<keyword evidence="7 10" id="KW-0408">Iron</keyword>
<dbReference type="GO" id="GO:0006805">
    <property type="term" value="P:xenobiotic metabolic process"/>
    <property type="evidence" value="ECO:0007669"/>
    <property type="project" value="TreeGrafter"/>
</dbReference>
<proteinExistence type="inferred from homology"/>
<keyword evidence="5 10" id="KW-0479">Metal-binding</keyword>
<dbReference type="PRINTS" id="PR00463">
    <property type="entry name" value="EP450I"/>
</dbReference>
<dbReference type="InterPro" id="IPR050182">
    <property type="entry name" value="Cytochrome_P450_fam2"/>
</dbReference>
<dbReference type="Pfam" id="PF00067">
    <property type="entry name" value="p450"/>
    <property type="match status" value="2"/>
</dbReference>
<name>A0A2U9C6G4_SCOMX</name>
<dbReference type="GO" id="GO:0005506">
    <property type="term" value="F:iron ion binding"/>
    <property type="evidence" value="ECO:0007669"/>
    <property type="project" value="InterPro"/>
</dbReference>
<comment type="similarity">
    <text evidence="3">Belongs to the cytochrome P450 family.</text>
</comment>
<dbReference type="GO" id="GO:0016020">
    <property type="term" value="C:membrane"/>
    <property type="evidence" value="ECO:0007669"/>
    <property type="project" value="UniProtKB-SubCell"/>
</dbReference>
<comment type="cofactor">
    <cofactor evidence="1 10">
        <name>heme</name>
        <dbReference type="ChEBI" id="CHEBI:30413"/>
    </cofactor>
</comment>
<dbReference type="PROSITE" id="PS00086">
    <property type="entry name" value="CYTOCHROME_P450"/>
    <property type="match status" value="2"/>
</dbReference>
<dbReference type="AlphaFoldDB" id="A0A2U9C6G4"/>
<evidence type="ECO:0000256" key="4">
    <source>
        <dbReference type="ARBA" id="ARBA00022617"/>
    </source>
</evidence>
<keyword evidence="4 10" id="KW-0349">Heme</keyword>
<evidence type="ECO:0000256" key="10">
    <source>
        <dbReference type="PIRSR" id="PIRSR602401-1"/>
    </source>
</evidence>
<keyword evidence="6" id="KW-0560">Oxidoreductase</keyword>
<dbReference type="InterPro" id="IPR017972">
    <property type="entry name" value="Cyt_P450_CS"/>
</dbReference>
<accession>A0A2U9C6G4</accession>
<dbReference type="Proteomes" id="UP000246464">
    <property type="component" value="Chromosome 12"/>
</dbReference>
<comment type="subcellular location">
    <subcellularLocation>
        <location evidence="2">Membrane</location>
    </subcellularLocation>
</comment>
<dbReference type="EMBL" id="CP026254">
    <property type="protein sequence ID" value="AWP11326.1"/>
    <property type="molecule type" value="Genomic_DNA"/>
</dbReference>
<evidence type="ECO:0000256" key="6">
    <source>
        <dbReference type="ARBA" id="ARBA00023002"/>
    </source>
</evidence>
<sequence>MIFQAIFDRMDFTGWLLLGFALLLLTDVIRNWRPHNLPPGPWAVPFLGNVFTGVDFKTMEKLAQEYGPVFSLRRGSERTVFISGYKMVKEALVNQLDSFVDRPVVPLFHVVFKGLGIALSNGYLWKKQRKFANTHLRYFGEGQKSLEKSIEVECTCLCEAFREEQGRPFNPHYTITNAVSNIISSLVFGHRFEYSDESFRKVLKLDNEAVLLSGSAQTQLYDAFPGLMKYLPGPHQSVHANYKEITTFLRKEIEKHQEEWNADDPRDYIDVYLAEIEKKKEDPQAGFNIETLLICILDLIEAGTEAASTTLRWALLYMIRYPEIQKKVQEEIDRVVGQSRQPSVADRPNLPYTDAVIHETQRMGNIVPMGFPKMASKDTSLGGYFIPKGTGITTILASALFDKNEWETPDTFSPEHFLNPEGQFRRRDAFLPFSAGKRVCLGEHLARMELFLFFTSLLQRFTFSPVPGQMPSSTADFVKNRNPPNYPPGPLGLPFVGNFFSVDSKHPHIYFTKLADIYGNVFSVRLGSEKMVFVSGYKMLKEAVVTQAENFVDRPYTPLFDRFCSGTSGGLFMSNGQTWKRQRRFALSTMRNFGLGKSLTEQSISEEVRYLLEEIEKEKGEPFRTSGLLNNAVSNIICQLVMGKRFDYSDQNFQTMLKYLSEVIRLEGSIWGLLYDSFPSLMTLLPGPHNEMFSYYDSLQDFIRQELEGHKKDLDRSNPRDYIDAFLIEMENHKESDLGFTETNLTLCSLDLFLAGTETTSTTLQWALVYLIRSPDIQEKVQAEIDSVIGQTRLPTMADRPNLPYTEAVIHEVQRMGNIIPLNGLRKAAKDTTLGGYFIPKGTSLMPMLTSVLFDKNEWETPDTFNPGHFLDAEGKFVRNEAHLPFSAGKRVCLGEGLARMELFLFLVGLLQKFSFSVPDGVELNTEGITGMTRVPHPFKVYARAR</sequence>
<keyword evidence="8" id="KW-0503">Monooxygenase</keyword>
<keyword evidence="9" id="KW-0472">Membrane</keyword>
<protein>
    <submittedName>
        <fullName evidence="11">Putative cytochrome P450 2J2-like</fullName>
    </submittedName>
</protein>
<evidence type="ECO:0000256" key="5">
    <source>
        <dbReference type="ARBA" id="ARBA00022723"/>
    </source>
</evidence>
<gene>
    <name evidence="11" type="ORF">SMAX5B_017637</name>
</gene>
<dbReference type="FunFam" id="1.10.630.10:FF:000004">
    <property type="entry name" value="cytochrome P450 2D15 isoform X1"/>
    <property type="match status" value="2"/>
</dbReference>
<evidence type="ECO:0000313" key="11">
    <source>
        <dbReference type="EMBL" id="AWP11326.1"/>
    </source>
</evidence>
<organism evidence="11 12">
    <name type="scientific">Scophthalmus maximus</name>
    <name type="common">Turbot</name>
    <name type="synonym">Psetta maxima</name>
    <dbReference type="NCBI Taxonomy" id="52904"/>
    <lineage>
        <taxon>Eukaryota</taxon>
        <taxon>Metazoa</taxon>
        <taxon>Chordata</taxon>
        <taxon>Craniata</taxon>
        <taxon>Vertebrata</taxon>
        <taxon>Euteleostomi</taxon>
        <taxon>Actinopterygii</taxon>
        <taxon>Neopterygii</taxon>
        <taxon>Teleostei</taxon>
        <taxon>Neoteleostei</taxon>
        <taxon>Acanthomorphata</taxon>
        <taxon>Carangaria</taxon>
        <taxon>Pleuronectiformes</taxon>
        <taxon>Pleuronectoidei</taxon>
        <taxon>Scophthalmidae</taxon>
        <taxon>Scophthalmus</taxon>
    </lineage>
</organism>
<dbReference type="STRING" id="52904.ENSSMAP00000029891"/>
<evidence type="ECO:0000256" key="2">
    <source>
        <dbReference type="ARBA" id="ARBA00004370"/>
    </source>
</evidence>
<dbReference type="SUPFAM" id="SSF48264">
    <property type="entry name" value="Cytochrome P450"/>
    <property type="match status" value="2"/>
</dbReference>
<dbReference type="CDD" id="cd11026">
    <property type="entry name" value="CYP2"/>
    <property type="match status" value="2"/>
</dbReference>
<dbReference type="InterPro" id="IPR001128">
    <property type="entry name" value="Cyt_P450"/>
</dbReference>
<dbReference type="InterPro" id="IPR002401">
    <property type="entry name" value="Cyt_P450_E_grp-I"/>
</dbReference>
<evidence type="ECO:0000256" key="8">
    <source>
        <dbReference type="ARBA" id="ARBA00023033"/>
    </source>
</evidence>
<dbReference type="GO" id="GO:0005737">
    <property type="term" value="C:cytoplasm"/>
    <property type="evidence" value="ECO:0007669"/>
    <property type="project" value="TreeGrafter"/>
</dbReference>
<keyword evidence="12" id="KW-1185">Reference proteome</keyword>
<evidence type="ECO:0000256" key="7">
    <source>
        <dbReference type="ARBA" id="ARBA00023004"/>
    </source>
</evidence>
<dbReference type="GO" id="GO:0006082">
    <property type="term" value="P:organic acid metabolic process"/>
    <property type="evidence" value="ECO:0007669"/>
    <property type="project" value="TreeGrafter"/>
</dbReference>
<evidence type="ECO:0000313" key="12">
    <source>
        <dbReference type="Proteomes" id="UP000246464"/>
    </source>
</evidence>
<dbReference type="GO" id="GO:0016712">
    <property type="term" value="F:oxidoreductase activity, acting on paired donors, with incorporation or reduction of molecular oxygen, reduced flavin or flavoprotein as one donor, and incorporation of one atom of oxygen"/>
    <property type="evidence" value="ECO:0007669"/>
    <property type="project" value="TreeGrafter"/>
</dbReference>
<dbReference type="Gene3D" id="1.10.630.10">
    <property type="entry name" value="Cytochrome P450"/>
    <property type="match status" value="2"/>
</dbReference>
<reference evidence="11 12" key="1">
    <citation type="submission" date="2017-12" db="EMBL/GenBank/DDBJ databases">
        <title>Integrating genomic resources of turbot (Scophthalmus maximus) in depth evaluation of genetic and physical mapping variation across individuals.</title>
        <authorList>
            <person name="Martinez P."/>
        </authorList>
    </citation>
    <scope>NUCLEOTIDE SEQUENCE [LARGE SCALE GENOMIC DNA]</scope>
</reference>
<evidence type="ECO:0000256" key="3">
    <source>
        <dbReference type="ARBA" id="ARBA00010617"/>
    </source>
</evidence>
<dbReference type="PRINTS" id="PR00385">
    <property type="entry name" value="P450"/>
</dbReference>
<dbReference type="PANTHER" id="PTHR24300:SF177">
    <property type="entry name" value="CYTOCHROME P450 2J2"/>
    <property type="match status" value="1"/>
</dbReference>
<evidence type="ECO:0000256" key="1">
    <source>
        <dbReference type="ARBA" id="ARBA00001971"/>
    </source>
</evidence>
<feature type="binding site" description="axial binding residue" evidence="10">
    <location>
        <position position="893"/>
    </location>
    <ligand>
        <name>heme</name>
        <dbReference type="ChEBI" id="CHEBI:30413"/>
    </ligand>
    <ligandPart>
        <name>Fe</name>
        <dbReference type="ChEBI" id="CHEBI:18248"/>
    </ligandPart>
</feature>